<dbReference type="PANTHER" id="PTHR44591">
    <property type="entry name" value="STRESS RESPONSE REGULATOR PROTEIN 1"/>
    <property type="match status" value="1"/>
</dbReference>
<evidence type="ECO:0000313" key="4">
    <source>
        <dbReference type="EMBL" id="OGY45364.1"/>
    </source>
</evidence>
<dbReference type="InterPro" id="IPR050595">
    <property type="entry name" value="Bact_response_regulator"/>
</dbReference>
<dbReference type="EMBL" id="MHIE01000022">
    <property type="protein sequence ID" value="OGY45364.1"/>
    <property type="molecule type" value="Genomic_DNA"/>
</dbReference>
<gene>
    <name evidence="4" type="ORF">A2744_02840</name>
</gene>
<dbReference type="Pfam" id="PF00072">
    <property type="entry name" value="Response_reg"/>
    <property type="match status" value="1"/>
</dbReference>
<comment type="caution">
    <text evidence="4">The sequence shown here is derived from an EMBL/GenBank/DDBJ whole genome shotgun (WGS) entry which is preliminary data.</text>
</comment>
<evidence type="ECO:0000259" key="3">
    <source>
        <dbReference type="PROSITE" id="PS50110"/>
    </source>
</evidence>
<name>A0A1G1XZK8_9BACT</name>
<sequence length="123" mass="13822">MPKTKILIIEDDKFLSRLIKDSLDPEKFEVAVALSADEGIDQAIIDRPALIVLDILLPGKDGFTCLREMKKNPKIKNIPVIILSNLGQDEEIKKGRALGAVDYIIKANFSIDRVIKKILRQLK</sequence>
<dbReference type="SMART" id="SM00448">
    <property type="entry name" value="REC"/>
    <property type="match status" value="1"/>
</dbReference>
<dbReference type="PANTHER" id="PTHR44591:SF3">
    <property type="entry name" value="RESPONSE REGULATORY DOMAIN-CONTAINING PROTEIN"/>
    <property type="match status" value="1"/>
</dbReference>
<protein>
    <recommendedName>
        <fullName evidence="3">Response regulatory domain-containing protein</fullName>
    </recommendedName>
</protein>
<dbReference type="SUPFAM" id="SSF52172">
    <property type="entry name" value="CheY-like"/>
    <property type="match status" value="1"/>
</dbReference>
<feature type="modified residue" description="4-aspartylphosphate" evidence="2">
    <location>
        <position position="54"/>
    </location>
</feature>
<evidence type="ECO:0000313" key="5">
    <source>
        <dbReference type="Proteomes" id="UP000178240"/>
    </source>
</evidence>
<dbReference type="Proteomes" id="UP000178240">
    <property type="component" value="Unassembled WGS sequence"/>
</dbReference>
<dbReference type="InterPro" id="IPR001789">
    <property type="entry name" value="Sig_transdc_resp-reg_receiver"/>
</dbReference>
<dbReference type="AlphaFoldDB" id="A0A1G1XZK8"/>
<organism evidence="4 5">
    <name type="scientific">Candidatus Buchananbacteria bacterium RIFCSPHIGHO2_01_FULL_44_11</name>
    <dbReference type="NCBI Taxonomy" id="1797535"/>
    <lineage>
        <taxon>Bacteria</taxon>
        <taxon>Candidatus Buchananiibacteriota</taxon>
    </lineage>
</organism>
<dbReference type="CDD" id="cd17574">
    <property type="entry name" value="REC_OmpR"/>
    <property type="match status" value="1"/>
</dbReference>
<dbReference type="STRING" id="1797535.A2744_02840"/>
<proteinExistence type="predicted"/>
<dbReference type="Gene3D" id="3.40.50.2300">
    <property type="match status" value="1"/>
</dbReference>
<dbReference type="InterPro" id="IPR011006">
    <property type="entry name" value="CheY-like_superfamily"/>
</dbReference>
<reference evidence="4 5" key="1">
    <citation type="journal article" date="2016" name="Nat. Commun.">
        <title>Thousands of microbial genomes shed light on interconnected biogeochemical processes in an aquifer system.</title>
        <authorList>
            <person name="Anantharaman K."/>
            <person name="Brown C.T."/>
            <person name="Hug L.A."/>
            <person name="Sharon I."/>
            <person name="Castelle C.J."/>
            <person name="Probst A.J."/>
            <person name="Thomas B.C."/>
            <person name="Singh A."/>
            <person name="Wilkins M.J."/>
            <person name="Karaoz U."/>
            <person name="Brodie E.L."/>
            <person name="Williams K.H."/>
            <person name="Hubbard S.S."/>
            <person name="Banfield J.F."/>
        </authorList>
    </citation>
    <scope>NUCLEOTIDE SEQUENCE [LARGE SCALE GENOMIC DNA]</scope>
</reference>
<accession>A0A1G1XZK8</accession>
<dbReference type="GO" id="GO:0000160">
    <property type="term" value="P:phosphorelay signal transduction system"/>
    <property type="evidence" value="ECO:0007669"/>
    <property type="project" value="InterPro"/>
</dbReference>
<keyword evidence="1 2" id="KW-0597">Phosphoprotein</keyword>
<feature type="domain" description="Response regulatory" evidence="3">
    <location>
        <begin position="5"/>
        <end position="121"/>
    </location>
</feature>
<dbReference type="PROSITE" id="PS50110">
    <property type="entry name" value="RESPONSE_REGULATORY"/>
    <property type="match status" value="1"/>
</dbReference>
<evidence type="ECO:0000256" key="1">
    <source>
        <dbReference type="ARBA" id="ARBA00022553"/>
    </source>
</evidence>
<evidence type="ECO:0000256" key="2">
    <source>
        <dbReference type="PROSITE-ProRule" id="PRU00169"/>
    </source>
</evidence>